<sequence>MDDSEIGDTDADDSDWKNTLIRVYLFVCRRWSSGLCTVAQRQSNNSHPDFTDEEVLTIYLFGLIRKRETIKEIHEYAEDHFPEWFPDLPSYGGYVQRLNRLSAAFAPLTEAAIAEVNSEEVIETLRIADSFPVMMAKEKRSSQAKVAPQIADKGYCSSKDTFYHGVKLHVVAEKRPGTMPLPDRVGLTAGSKNDLQALRQALPVFQDGELYGDKAYVDSSLRERLSEEQNLKLLTPPKKSKGQKRLSAADKLLSEAVSRVRQPIESLFNWIDEKTGIQEASKVRSVEGLMVHAFGRLAAAMLLLALNP</sequence>
<evidence type="ECO:0000259" key="1">
    <source>
        <dbReference type="Pfam" id="PF13612"/>
    </source>
</evidence>
<dbReference type="Pfam" id="PF13612">
    <property type="entry name" value="DDE_Tnp_1_3"/>
    <property type="match status" value="1"/>
</dbReference>
<evidence type="ECO:0000313" key="2">
    <source>
        <dbReference type="EMBL" id="MCS3712200.1"/>
    </source>
</evidence>
<dbReference type="NCBIfam" id="NF033520">
    <property type="entry name" value="transpos_IS982"/>
    <property type="match status" value="1"/>
</dbReference>
<organism evidence="2 3">
    <name type="scientific">Salinibacter ruber</name>
    <dbReference type="NCBI Taxonomy" id="146919"/>
    <lineage>
        <taxon>Bacteria</taxon>
        <taxon>Pseudomonadati</taxon>
        <taxon>Rhodothermota</taxon>
        <taxon>Rhodothermia</taxon>
        <taxon>Rhodothermales</taxon>
        <taxon>Salinibacteraceae</taxon>
        <taxon>Salinibacter</taxon>
    </lineage>
</organism>
<dbReference type="RefSeq" id="WP_259048634.1">
    <property type="nucleotide sequence ID" value="NZ_JANTZW010000025.1"/>
</dbReference>
<name>A0A9X2Q8I9_9BACT</name>
<protein>
    <recommendedName>
        <fullName evidence="1">Transposase DDE domain-containing protein</fullName>
    </recommendedName>
</protein>
<feature type="domain" description="Transposase DDE" evidence="1">
    <location>
        <begin position="124"/>
        <end position="277"/>
    </location>
</feature>
<dbReference type="Proteomes" id="UP001155057">
    <property type="component" value="Unassembled WGS sequence"/>
</dbReference>
<accession>A0A9X2Q8I9</accession>
<gene>
    <name evidence="2" type="ORF">GGP61_003838</name>
</gene>
<dbReference type="InterPro" id="IPR025668">
    <property type="entry name" value="Tnp_DDE_dom"/>
</dbReference>
<comment type="caution">
    <text evidence="2">The sequence shown here is derived from an EMBL/GenBank/DDBJ whole genome shotgun (WGS) entry which is preliminary data.</text>
</comment>
<reference evidence="2" key="1">
    <citation type="submission" date="2022-08" db="EMBL/GenBank/DDBJ databases">
        <title>Genomic Encyclopedia of Type Strains, Phase V (KMG-V): Genome sequencing to study the core and pangenomes of soil and plant-associated prokaryotes.</title>
        <authorList>
            <person name="Whitman W."/>
        </authorList>
    </citation>
    <scope>NUCLEOTIDE SEQUENCE</scope>
    <source>
        <strain evidence="2">SP3049</strain>
    </source>
</reference>
<dbReference type="EMBL" id="JANUAE010000037">
    <property type="protein sequence ID" value="MCS3712200.1"/>
    <property type="molecule type" value="Genomic_DNA"/>
</dbReference>
<dbReference type="AlphaFoldDB" id="A0A9X2Q8I9"/>
<evidence type="ECO:0000313" key="3">
    <source>
        <dbReference type="Proteomes" id="UP001155057"/>
    </source>
</evidence>
<proteinExistence type="predicted"/>